<dbReference type="EMBL" id="KZ059888">
    <property type="protein sequence ID" value="PIO13198.1"/>
    <property type="molecule type" value="Genomic_DNA"/>
</dbReference>
<proteinExistence type="predicted"/>
<dbReference type="OrthoDB" id="8195247at2759"/>
<feature type="non-terminal residue" evidence="1">
    <location>
        <position position="75"/>
    </location>
</feature>
<name>A0A2G9QC76_AQUCT</name>
<dbReference type="PANTHER" id="PTHR21505:SF8">
    <property type="entry name" value="DPT-YFP REPRESSOR BY OVEREXPRESSION, ISOFORM D-RELATED"/>
    <property type="match status" value="1"/>
</dbReference>
<evidence type="ECO:0008006" key="3">
    <source>
        <dbReference type="Google" id="ProtNLM"/>
    </source>
</evidence>
<protein>
    <recommendedName>
        <fullName evidence="3">MADF domain-containing protein</fullName>
    </recommendedName>
</protein>
<dbReference type="AlphaFoldDB" id="A0A2G9QC76"/>
<dbReference type="Proteomes" id="UP000228934">
    <property type="component" value="Unassembled WGS sequence"/>
</dbReference>
<evidence type="ECO:0000313" key="2">
    <source>
        <dbReference type="Proteomes" id="UP000228934"/>
    </source>
</evidence>
<evidence type="ECO:0000313" key="1">
    <source>
        <dbReference type="EMBL" id="PIO13198.1"/>
    </source>
</evidence>
<gene>
    <name evidence="1" type="ORF">AB205_0029680</name>
</gene>
<accession>A0A2G9QC76</accession>
<organism evidence="1 2">
    <name type="scientific">Aquarana catesbeiana</name>
    <name type="common">American bullfrog</name>
    <name type="synonym">Rana catesbeiana</name>
    <dbReference type="NCBI Taxonomy" id="8400"/>
    <lineage>
        <taxon>Eukaryota</taxon>
        <taxon>Metazoa</taxon>
        <taxon>Chordata</taxon>
        <taxon>Craniata</taxon>
        <taxon>Vertebrata</taxon>
        <taxon>Euteleostomi</taxon>
        <taxon>Amphibia</taxon>
        <taxon>Batrachia</taxon>
        <taxon>Anura</taxon>
        <taxon>Neobatrachia</taxon>
        <taxon>Ranoidea</taxon>
        <taxon>Ranidae</taxon>
        <taxon>Aquarana</taxon>
    </lineage>
</organism>
<keyword evidence="2" id="KW-1185">Reference proteome</keyword>
<reference evidence="2" key="1">
    <citation type="journal article" date="2017" name="Nat. Commun.">
        <title>The North American bullfrog draft genome provides insight into hormonal regulation of long noncoding RNA.</title>
        <authorList>
            <person name="Hammond S.A."/>
            <person name="Warren R.L."/>
            <person name="Vandervalk B.P."/>
            <person name="Kucuk E."/>
            <person name="Khan H."/>
            <person name="Gibb E.A."/>
            <person name="Pandoh P."/>
            <person name="Kirk H."/>
            <person name="Zhao Y."/>
            <person name="Jones M."/>
            <person name="Mungall A.J."/>
            <person name="Coope R."/>
            <person name="Pleasance S."/>
            <person name="Moore R.A."/>
            <person name="Holt R.A."/>
            <person name="Round J.M."/>
            <person name="Ohora S."/>
            <person name="Walle B.V."/>
            <person name="Veldhoen N."/>
            <person name="Helbing C.C."/>
            <person name="Birol I."/>
        </authorList>
    </citation>
    <scope>NUCLEOTIDE SEQUENCE [LARGE SCALE GENOMIC DNA]</scope>
</reference>
<sequence length="75" mass="8695">MKSTLEKLSEFVKPFGPRAHIKSVEKKIGILRSPYNREHNLVQESQRSSAAADDIYVPRLWYYTSLRLLSDQTEA</sequence>
<dbReference type="PANTHER" id="PTHR21505">
    <property type="entry name" value="MADF DOMAIN-CONTAINING PROTEIN-RELATED"/>
    <property type="match status" value="1"/>
</dbReference>